<evidence type="ECO:0000256" key="1">
    <source>
        <dbReference type="SAM" id="MobiDB-lite"/>
    </source>
</evidence>
<feature type="compositionally biased region" description="Polar residues" evidence="1">
    <location>
        <begin position="87"/>
        <end position="97"/>
    </location>
</feature>
<dbReference type="Proteomes" id="UP001341840">
    <property type="component" value="Unassembled WGS sequence"/>
</dbReference>
<organism evidence="2 3">
    <name type="scientific">Stylosanthes scabra</name>
    <dbReference type="NCBI Taxonomy" id="79078"/>
    <lineage>
        <taxon>Eukaryota</taxon>
        <taxon>Viridiplantae</taxon>
        <taxon>Streptophyta</taxon>
        <taxon>Embryophyta</taxon>
        <taxon>Tracheophyta</taxon>
        <taxon>Spermatophyta</taxon>
        <taxon>Magnoliopsida</taxon>
        <taxon>eudicotyledons</taxon>
        <taxon>Gunneridae</taxon>
        <taxon>Pentapetalae</taxon>
        <taxon>rosids</taxon>
        <taxon>fabids</taxon>
        <taxon>Fabales</taxon>
        <taxon>Fabaceae</taxon>
        <taxon>Papilionoideae</taxon>
        <taxon>50 kb inversion clade</taxon>
        <taxon>dalbergioids sensu lato</taxon>
        <taxon>Dalbergieae</taxon>
        <taxon>Pterocarpus clade</taxon>
        <taxon>Stylosanthes</taxon>
    </lineage>
</organism>
<feature type="compositionally biased region" description="Polar residues" evidence="1">
    <location>
        <begin position="116"/>
        <end position="125"/>
    </location>
</feature>
<dbReference type="PANTHER" id="PTHR35099">
    <property type="entry name" value="OS02G0182700 PROTEIN"/>
    <property type="match status" value="1"/>
</dbReference>
<sequence>MAIDDWMKLAMADDSLAADVLIHMKHSQDKPIFTMPLRPVVPSWGARKRRTNLLAASRAATSAAAAAVNSSRKKEPVLDDTEEDSTRCSPTTPLSWNGSGASPSSAADGCDDSRSPTHNNATTRSKAYATSEYTSNSASNKKCRKRKTFSQLQEEESSLLKEKIYLTKEIANVSASCKAQRARNESLKRMKHDLGSTPDGLLHPSSDQPKPTVVTSTKDDTLPQQEAAESTKSVFLVPDLNMMPSEDDSCMDIQCGMS</sequence>
<feature type="region of interest" description="Disordered" evidence="1">
    <location>
        <begin position="191"/>
        <end position="231"/>
    </location>
</feature>
<feature type="compositionally biased region" description="Polar residues" evidence="1">
    <location>
        <begin position="205"/>
        <end position="231"/>
    </location>
</feature>
<dbReference type="PANTHER" id="PTHR35099:SF2">
    <property type="entry name" value="OS02G0182700 PROTEIN"/>
    <property type="match status" value="1"/>
</dbReference>
<evidence type="ECO:0000313" key="2">
    <source>
        <dbReference type="EMBL" id="MED6109525.1"/>
    </source>
</evidence>
<feature type="compositionally biased region" description="Polar residues" evidence="1">
    <location>
        <begin position="131"/>
        <end position="140"/>
    </location>
</feature>
<accession>A0ABU6QC80</accession>
<gene>
    <name evidence="2" type="ORF">PIB30_034521</name>
</gene>
<evidence type="ECO:0000313" key="3">
    <source>
        <dbReference type="Proteomes" id="UP001341840"/>
    </source>
</evidence>
<keyword evidence="3" id="KW-1185">Reference proteome</keyword>
<feature type="region of interest" description="Disordered" evidence="1">
    <location>
        <begin position="64"/>
        <end position="156"/>
    </location>
</feature>
<reference evidence="2 3" key="1">
    <citation type="journal article" date="2023" name="Plants (Basel)">
        <title>Bridging the Gap: Combining Genomics and Transcriptomics Approaches to Understand Stylosanthes scabra, an Orphan Legume from the Brazilian Caatinga.</title>
        <authorList>
            <person name="Ferreira-Neto J.R.C."/>
            <person name="da Silva M.D."/>
            <person name="Binneck E."/>
            <person name="de Melo N.F."/>
            <person name="da Silva R.H."/>
            <person name="de Melo A.L.T.M."/>
            <person name="Pandolfi V."/>
            <person name="Bustamante F.O."/>
            <person name="Brasileiro-Vidal A.C."/>
            <person name="Benko-Iseppon A.M."/>
        </authorList>
    </citation>
    <scope>NUCLEOTIDE SEQUENCE [LARGE SCALE GENOMIC DNA]</scope>
    <source>
        <tissue evidence="2">Leaves</tissue>
    </source>
</reference>
<evidence type="ECO:0008006" key="4">
    <source>
        <dbReference type="Google" id="ProtNLM"/>
    </source>
</evidence>
<comment type="caution">
    <text evidence="2">The sequence shown here is derived from an EMBL/GenBank/DDBJ whole genome shotgun (WGS) entry which is preliminary data.</text>
</comment>
<protein>
    <recommendedName>
        <fullName evidence="4">BZIP domain-containing protein</fullName>
    </recommendedName>
</protein>
<feature type="compositionally biased region" description="Low complexity" evidence="1">
    <location>
        <begin position="98"/>
        <end position="108"/>
    </location>
</feature>
<name>A0ABU6QC80_9FABA</name>
<dbReference type="EMBL" id="JASCZI010000161">
    <property type="protein sequence ID" value="MED6109525.1"/>
    <property type="molecule type" value="Genomic_DNA"/>
</dbReference>
<proteinExistence type="predicted"/>